<evidence type="ECO:0000313" key="2">
    <source>
        <dbReference type="Proteomes" id="UP001549106"/>
    </source>
</evidence>
<dbReference type="Proteomes" id="UP001549106">
    <property type="component" value="Unassembled WGS sequence"/>
</dbReference>
<gene>
    <name evidence="1" type="ORF">ABID24_001821</name>
</gene>
<protein>
    <submittedName>
        <fullName evidence="1">Uncharacterized protein</fullName>
    </submittedName>
</protein>
<reference evidence="1 2" key="1">
    <citation type="submission" date="2024-06" db="EMBL/GenBank/DDBJ databases">
        <title>Genomic Encyclopedia of Type Strains, Phase IV (KMG-IV): sequencing the most valuable type-strain genomes for metagenomic binning, comparative biology and taxonomic classification.</title>
        <authorList>
            <person name="Goeker M."/>
        </authorList>
    </citation>
    <scope>NUCLEOTIDE SEQUENCE [LARGE SCALE GENOMIC DNA]</scope>
    <source>
        <strain evidence="1 2">DSM 29492</strain>
    </source>
</reference>
<evidence type="ECO:0000313" key="1">
    <source>
        <dbReference type="EMBL" id="MET3750569.1"/>
    </source>
</evidence>
<proteinExistence type="predicted"/>
<sequence length="37" mass="4087">MAFTFIGNPLLQIVWRNVVVKNSKTYGCSANNREGTG</sequence>
<accession>A0ABV2M2D6</accession>
<keyword evidence="2" id="KW-1185">Reference proteome</keyword>
<organism evidence="1 2">
    <name type="scientific">Blautia caecimuris</name>
    <dbReference type="NCBI Taxonomy" id="1796615"/>
    <lineage>
        <taxon>Bacteria</taxon>
        <taxon>Bacillati</taxon>
        <taxon>Bacillota</taxon>
        <taxon>Clostridia</taxon>
        <taxon>Lachnospirales</taxon>
        <taxon>Lachnospiraceae</taxon>
        <taxon>Blautia</taxon>
    </lineage>
</organism>
<name>A0ABV2M2D6_9FIRM</name>
<comment type="caution">
    <text evidence="1">The sequence shown here is derived from an EMBL/GenBank/DDBJ whole genome shotgun (WGS) entry which is preliminary data.</text>
</comment>
<dbReference type="EMBL" id="JBEPMJ010000012">
    <property type="protein sequence ID" value="MET3750569.1"/>
    <property type="molecule type" value="Genomic_DNA"/>
</dbReference>